<organism evidence="14 15">
    <name type="scientific">Branchiostoma lanceolatum</name>
    <name type="common">Common lancelet</name>
    <name type="synonym">Amphioxus lanceolatum</name>
    <dbReference type="NCBI Taxonomy" id="7740"/>
    <lineage>
        <taxon>Eukaryota</taxon>
        <taxon>Metazoa</taxon>
        <taxon>Chordata</taxon>
        <taxon>Cephalochordata</taxon>
        <taxon>Leptocardii</taxon>
        <taxon>Amphioxiformes</taxon>
        <taxon>Branchiostomatidae</taxon>
        <taxon>Branchiostoma</taxon>
    </lineage>
</organism>
<proteinExistence type="inferred from homology"/>
<keyword evidence="5" id="KW-0597">Phosphoprotein</keyword>
<dbReference type="GO" id="GO:0031087">
    <property type="term" value="P:deadenylation-independent decapping of nuclear-transcribed mRNA"/>
    <property type="evidence" value="ECO:0007669"/>
    <property type="project" value="TreeGrafter"/>
</dbReference>
<evidence type="ECO:0000256" key="7">
    <source>
        <dbReference type="ARBA" id="ARBA00022801"/>
    </source>
</evidence>
<evidence type="ECO:0000256" key="9">
    <source>
        <dbReference type="ARBA" id="ARBA00023242"/>
    </source>
</evidence>
<dbReference type="Pfam" id="PF16741">
    <property type="entry name" value="mRNA_decap_C"/>
    <property type="match status" value="1"/>
</dbReference>
<comment type="subcellular location">
    <subcellularLocation>
        <location evidence="2">Cytoplasm</location>
    </subcellularLocation>
    <subcellularLocation>
        <location evidence="1">Nucleus</location>
    </subcellularLocation>
</comment>
<dbReference type="SUPFAM" id="SSF50729">
    <property type="entry name" value="PH domain-like"/>
    <property type="match status" value="1"/>
</dbReference>
<dbReference type="PANTHER" id="PTHR16290:SF0">
    <property type="entry name" value="DECAPPING PROTEIN 1, ISOFORM A"/>
    <property type="match status" value="1"/>
</dbReference>
<evidence type="ECO:0000256" key="4">
    <source>
        <dbReference type="ARBA" id="ARBA00022490"/>
    </source>
</evidence>
<evidence type="ECO:0000256" key="10">
    <source>
        <dbReference type="ARBA" id="ARBA00026102"/>
    </source>
</evidence>
<dbReference type="InterPro" id="IPR011993">
    <property type="entry name" value="PH-like_dom_sf"/>
</dbReference>
<feature type="region of interest" description="Disordered" evidence="12">
    <location>
        <begin position="210"/>
        <end position="244"/>
    </location>
</feature>
<dbReference type="AlphaFoldDB" id="A0A8K0EVD5"/>
<gene>
    <name evidence="14" type="primary">DCP1A</name>
    <name evidence="14" type="ORF">BLAG_LOCUS18953</name>
</gene>
<reference evidence="14" key="1">
    <citation type="submission" date="2022-01" db="EMBL/GenBank/DDBJ databases">
        <authorList>
            <person name="Braso-Vives M."/>
        </authorList>
    </citation>
    <scope>NUCLEOTIDE SEQUENCE</scope>
</reference>
<comment type="similarity">
    <text evidence="3">Belongs to the DCP1 family.</text>
</comment>
<dbReference type="GO" id="GO:0140933">
    <property type="term" value="F:5'-(N(7)-methylguanosine 5'-triphospho)-[mRNA] hydrolase activity"/>
    <property type="evidence" value="ECO:0007669"/>
    <property type="project" value="UniProtKB-EC"/>
</dbReference>
<dbReference type="OrthoDB" id="440673at2759"/>
<evidence type="ECO:0000256" key="8">
    <source>
        <dbReference type="ARBA" id="ARBA00023161"/>
    </source>
</evidence>
<evidence type="ECO:0000256" key="6">
    <source>
        <dbReference type="ARBA" id="ARBA00022664"/>
    </source>
</evidence>
<dbReference type="GO" id="GO:0000290">
    <property type="term" value="P:deadenylation-dependent decapping of nuclear-transcribed mRNA"/>
    <property type="evidence" value="ECO:0007669"/>
    <property type="project" value="InterPro"/>
</dbReference>
<dbReference type="Gene3D" id="6.10.140.2030">
    <property type="match status" value="1"/>
</dbReference>
<protein>
    <recommendedName>
        <fullName evidence="10">5'-(N(7)-methylguanosine 5'-triphospho)-[mRNA] hydrolase</fullName>
        <ecNumber evidence="10">3.6.1.62</ecNumber>
    </recommendedName>
</protein>
<dbReference type="EMBL" id="OV696690">
    <property type="protein sequence ID" value="CAH1264658.1"/>
    <property type="molecule type" value="Genomic_DNA"/>
</dbReference>
<name>A0A8K0EVD5_BRALA</name>
<keyword evidence="9" id="KW-0539">Nucleus</keyword>
<evidence type="ECO:0000256" key="2">
    <source>
        <dbReference type="ARBA" id="ARBA00004496"/>
    </source>
</evidence>
<dbReference type="GO" id="GO:0008047">
    <property type="term" value="F:enzyme activator activity"/>
    <property type="evidence" value="ECO:0007669"/>
    <property type="project" value="InterPro"/>
</dbReference>
<keyword evidence="8" id="KW-0866">Nonsense-mediated mRNA decay</keyword>
<feature type="region of interest" description="Disordered" evidence="12">
    <location>
        <begin position="134"/>
        <end position="163"/>
    </location>
</feature>
<feature type="region of interest" description="Disordered" evidence="12">
    <location>
        <begin position="441"/>
        <end position="463"/>
    </location>
</feature>
<dbReference type="GO" id="GO:0003729">
    <property type="term" value="F:mRNA binding"/>
    <property type="evidence" value="ECO:0007669"/>
    <property type="project" value="TreeGrafter"/>
</dbReference>
<evidence type="ECO:0000256" key="11">
    <source>
        <dbReference type="ARBA" id="ARBA00047661"/>
    </source>
</evidence>
<dbReference type="Gene3D" id="2.30.29.30">
    <property type="entry name" value="Pleckstrin-homology domain (PH domain)/Phosphotyrosine-binding domain (PTB)"/>
    <property type="match status" value="1"/>
</dbReference>
<evidence type="ECO:0000256" key="12">
    <source>
        <dbReference type="SAM" id="MobiDB-lite"/>
    </source>
</evidence>
<evidence type="ECO:0000313" key="14">
    <source>
        <dbReference type="EMBL" id="CAH1264658.1"/>
    </source>
</evidence>
<evidence type="ECO:0000259" key="13">
    <source>
        <dbReference type="Pfam" id="PF16741"/>
    </source>
</evidence>
<dbReference type="GO" id="GO:0005634">
    <property type="term" value="C:nucleus"/>
    <property type="evidence" value="ECO:0007669"/>
    <property type="project" value="UniProtKB-SubCell"/>
</dbReference>
<dbReference type="CDD" id="cd09804">
    <property type="entry name" value="Dcp1"/>
    <property type="match status" value="1"/>
</dbReference>
<dbReference type="GO" id="GO:0000184">
    <property type="term" value="P:nuclear-transcribed mRNA catabolic process, nonsense-mediated decay"/>
    <property type="evidence" value="ECO:0007669"/>
    <property type="project" value="UniProtKB-KW"/>
</dbReference>
<evidence type="ECO:0000256" key="1">
    <source>
        <dbReference type="ARBA" id="ARBA00004123"/>
    </source>
</evidence>
<keyword evidence="7" id="KW-0378">Hydrolase</keyword>
<feature type="domain" description="mRNA-decapping enzyme C-terminal" evidence="13">
    <location>
        <begin position="474"/>
        <end position="510"/>
    </location>
</feature>
<sequence>MRAVGFKMASSAESQMNLAALQQRDPYITNIIDTASQVALYTFSANKNEWEKTDIEGALFVYTRSAAPHNGFTIVNRLSMNNLTEPITKDLEFQLQDPFLLYRNAQHQIYGIWFYDKDECARVGQHMNSLTQWAASSATSEHSPRKQRRASLDGATPVEGSATVAAGKREVDILQMLSKAQDEYDKQPDSDAGATEKRVDILQLLSKAQGDYHKSKQTSGAEPKPMIDNLASRAEGGTGGLVRPVALKPEPAASQAQVPAPHPRPVNLATLFNQSVDQRPVQVSEHHPAAVTAPQQATAAGNNSSSSMPVLLQRLMSNPGIGERVTTLESLEADQLGPRGAEAAAPGGGEPQFQPDQLVEQLNMLKMKQQEPVCEEAGDVPTSPGTNLLKMLQASPAGATGFTGTTTTVASGNLLLKNLQAMAPQPSSLLTPQAFEAAAAASAQLPQSGPRRTRMSSTSSATSLDTAASQFKIHPLSKEQLKQGLLYLIENDEDFVSKIHDGYLQSLKGRRDSNL</sequence>
<keyword evidence="6" id="KW-0507">mRNA processing</keyword>
<dbReference type="InterPro" id="IPR031953">
    <property type="entry name" value="mRNA_decap_C"/>
</dbReference>
<feature type="region of interest" description="Disordered" evidence="12">
    <location>
        <begin position="279"/>
        <end position="306"/>
    </location>
</feature>
<dbReference type="InterPro" id="IPR010334">
    <property type="entry name" value="Dcp1"/>
</dbReference>
<dbReference type="GO" id="GO:0000932">
    <property type="term" value="C:P-body"/>
    <property type="evidence" value="ECO:0007669"/>
    <property type="project" value="TreeGrafter"/>
</dbReference>
<dbReference type="Pfam" id="PF06058">
    <property type="entry name" value="DCP1"/>
    <property type="match status" value="1"/>
</dbReference>
<evidence type="ECO:0000256" key="3">
    <source>
        <dbReference type="ARBA" id="ARBA00008778"/>
    </source>
</evidence>
<keyword evidence="4" id="KW-0963">Cytoplasm</keyword>
<evidence type="ECO:0000313" key="15">
    <source>
        <dbReference type="Proteomes" id="UP000838412"/>
    </source>
</evidence>
<dbReference type="FunFam" id="2.30.29.30:FF:000097">
    <property type="entry name" value="Putative mRNA-decapping enzyme 1A"/>
    <property type="match status" value="1"/>
</dbReference>
<accession>A0A8K0EVD5</accession>
<dbReference type="EC" id="3.6.1.62" evidence="10"/>
<keyword evidence="15" id="KW-1185">Reference proteome</keyword>
<dbReference type="GO" id="GO:0006397">
    <property type="term" value="P:mRNA processing"/>
    <property type="evidence" value="ECO:0007669"/>
    <property type="project" value="UniProtKB-KW"/>
</dbReference>
<feature type="compositionally biased region" description="Low complexity" evidence="12">
    <location>
        <begin position="289"/>
        <end position="300"/>
    </location>
</feature>
<dbReference type="Proteomes" id="UP000838412">
    <property type="component" value="Chromosome 5"/>
</dbReference>
<dbReference type="PANTHER" id="PTHR16290">
    <property type="entry name" value="TRANSCRIPTION FACTOR SMIF DECAPPING ENZYME DCP1"/>
    <property type="match status" value="1"/>
</dbReference>
<evidence type="ECO:0000256" key="5">
    <source>
        <dbReference type="ARBA" id="ARBA00022553"/>
    </source>
</evidence>
<comment type="catalytic activity">
    <reaction evidence="11">
        <text>a 5'-end (N(7)-methyl 5'-triphosphoguanosine)-ribonucleoside in mRNA + H2O = N(7)-methyl-GDP + a 5'-end phospho-ribonucleoside in mRNA + 2 H(+)</text>
        <dbReference type="Rhea" id="RHEA:67484"/>
        <dbReference type="Rhea" id="RHEA-COMP:15692"/>
        <dbReference type="Rhea" id="RHEA-COMP:17167"/>
        <dbReference type="ChEBI" id="CHEBI:15377"/>
        <dbReference type="ChEBI" id="CHEBI:15378"/>
        <dbReference type="ChEBI" id="CHEBI:63714"/>
        <dbReference type="ChEBI" id="CHEBI:138282"/>
        <dbReference type="ChEBI" id="CHEBI:156461"/>
        <dbReference type="EC" id="3.6.1.62"/>
    </reaction>
    <physiologicalReaction direction="left-to-right" evidence="11">
        <dbReference type="Rhea" id="RHEA:67485"/>
    </physiologicalReaction>
</comment>